<evidence type="ECO:0000313" key="2">
    <source>
        <dbReference type="EMBL" id="EEC10932.1"/>
    </source>
</evidence>
<feature type="domain" description="Ig-like" evidence="1">
    <location>
        <begin position="7"/>
        <end position="99"/>
    </location>
</feature>
<dbReference type="Gene3D" id="2.60.40.10">
    <property type="entry name" value="Immunoglobulins"/>
    <property type="match status" value="1"/>
</dbReference>
<dbReference type="EMBL" id="ABJB010854937">
    <property type="status" value="NOT_ANNOTATED_CDS"/>
    <property type="molecule type" value="Genomic_DNA"/>
</dbReference>
<dbReference type="PANTHER" id="PTHR23278">
    <property type="entry name" value="SIDESTEP PROTEIN"/>
    <property type="match status" value="1"/>
</dbReference>
<dbReference type="InterPro" id="IPR003598">
    <property type="entry name" value="Ig_sub2"/>
</dbReference>
<accession>B7PWG0</accession>
<dbReference type="HOGENOM" id="CLU_2294721_0_0_1"/>
<dbReference type="EMBL" id="DS807878">
    <property type="protein sequence ID" value="EEC10932.1"/>
    <property type="molecule type" value="Genomic_DNA"/>
</dbReference>
<dbReference type="SMART" id="SM00408">
    <property type="entry name" value="IGc2"/>
    <property type="match status" value="1"/>
</dbReference>
<keyword evidence="4" id="KW-1185">Reference proteome</keyword>
<dbReference type="Pfam" id="PF13927">
    <property type="entry name" value="Ig_3"/>
    <property type="match status" value="1"/>
</dbReference>
<sequence length="101" mass="11385">MSCANKPKISLQLGTKLNLENIQENNDVYLDCRVDAYPAVDEVSWQFNGQDLQASENLLVSKNFLVIQRVQTHHSGFYSCSAENAQGRTQGDTLQLRVQHC</sequence>
<reference evidence="2 4" key="1">
    <citation type="submission" date="2008-03" db="EMBL/GenBank/DDBJ databases">
        <title>Annotation of Ixodes scapularis.</title>
        <authorList>
            <consortium name="Ixodes scapularis Genome Project Consortium"/>
            <person name="Caler E."/>
            <person name="Hannick L.I."/>
            <person name="Bidwell S."/>
            <person name="Joardar V."/>
            <person name="Thiagarajan M."/>
            <person name="Amedeo P."/>
            <person name="Galinsky K.J."/>
            <person name="Schobel S."/>
            <person name="Inman J."/>
            <person name="Hostetler J."/>
            <person name="Miller J."/>
            <person name="Hammond M."/>
            <person name="Megy K."/>
            <person name="Lawson D."/>
            <person name="Kodira C."/>
            <person name="Sutton G."/>
            <person name="Meyer J."/>
            <person name="Hill C.A."/>
            <person name="Birren B."/>
            <person name="Nene V."/>
            <person name="Collins F."/>
            <person name="Alarcon-Chaidez F."/>
            <person name="Wikel S."/>
            <person name="Strausberg R."/>
        </authorList>
    </citation>
    <scope>NUCLEOTIDE SEQUENCE [LARGE SCALE GENOMIC DNA]</scope>
    <source>
        <strain evidence="4">Wikel</strain>
        <strain evidence="2">Wikel colony</strain>
    </source>
</reference>
<dbReference type="InterPro" id="IPR003599">
    <property type="entry name" value="Ig_sub"/>
</dbReference>
<dbReference type="EnsemblMetazoa" id="ISCW007603-RA">
    <property type="protein sequence ID" value="ISCW007603-PA"/>
    <property type="gene ID" value="ISCW007603"/>
</dbReference>
<protein>
    <recommendedName>
        <fullName evidence="1">Ig-like domain-containing protein</fullName>
    </recommendedName>
</protein>
<dbReference type="InterPro" id="IPR007110">
    <property type="entry name" value="Ig-like_dom"/>
</dbReference>
<dbReference type="SMART" id="SM00409">
    <property type="entry name" value="IG"/>
    <property type="match status" value="1"/>
</dbReference>
<dbReference type="InterPro" id="IPR013783">
    <property type="entry name" value="Ig-like_fold"/>
</dbReference>
<evidence type="ECO:0000313" key="4">
    <source>
        <dbReference type="Proteomes" id="UP000001555"/>
    </source>
</evidence>
<dbReference type="VEuPathDB" id="VectorBase:ISCI007603"/>
<reference evidence="3" key="2">
    <citation type="submission" date="2020-05" db="UniProtKB">
        <authorList>
            <consortium name="EnsemblMetazoa"/>
        </authorList>
    </citation>
    <scope>IDENTIFICATION</scope>
    <source>
        <strain evidence="3">wikel</strain>
    </source>
</reference>
<dbReference type="InParanoid" id="B7PWG0"/>
<dbReference type="PROSITE" id="PS50835">
    <property type="entry name" value="IG_LIKE"/>
    <property type="match status" value="1"/>
</dbReference>
<name>B7PWG0_IXOSC</name>
<dbReference type="InterPro" id="IPR036179">
    <property type="entry name" value="Ig-like_dom_sf"/>
</dbReference>
<gene>
    <name evidence="2" type="ORF">IscW_ISCW007603</name>
</gene>
<dbReference type="Proteomes" id="UP000001555">
    <property type="component" value="Unassembled WGS sequence"/>
</dbReference>
<evidence type="ECO:0000259" key="1">
    <source>
        <dbReference type="PROSITE" id="PS50835"/>
    </source>
</evidence>
<dbReference type="AlphaFoldDB" id="B7PWG0"/>
<organism>
    <name type="scientific">Ixodes scapularis</name>
    <name type="common">Black-legged tick</name>
    <name type="synonym">Deer tick</name>
    <dbReference type="NCBI Taxonomy" id="6945"/>
    <lineage>
        <taxon>Eukaryota</taxon>
        <taxon>Metazoa</taxon>
        <taxon>Ecdysozoa</taxon>
        <taxon>Arthropoda</taxon>
        <taxon>Chelicerata</taxon>
        <taxon>Arachnida</taxon>
        <taxon>Acari</taxon>
        <taxon>Parasitiformes</taxon>
        <taxon>Ixodida</taxon>
        <taxon>Ixodoidea</taxon>
        <taxon>Ixodidae</taxon>
        <taxon>Ixodinae</taxon>
        <taxon>Ixodes</taxon>
    </lineage>
</organism>
<dbReference type="VEuPathDB" id="VectorBase:ISCW007603"/>
<proteinExistence type="predicted"/>
<dbReference type="PANTHER" id="PTHR23278:SF19">
    <property type="entry name" value="OBSCURIN"/>
    <property type="match status" value="1"/>
</dbReference>
<dbReference type="PaxDb" id="6945-B7PWG0"/>
<dbReference type="SUPFAM" id="SSF48726">
    <property type="entry name" value="Immunoglobulin"/>
    <property type="match status" value="1"/>
</dbReference>
<evidence type="ECO:0000313" key="3">
    <source>
        <dbReference type="EnsemblMetazoa" id="ISCW007603-PA"/>
    </source>
</evidence>